<dbReference type="NCBIfam" id="TIGR00254">
    <property type="entry name" value="GGDEF"/>
    <property type="match status" value="1"/>
</dbReference>
<protein>
    <submittedName>
        <fullName evidence="3">Diguanylate cyclase (GGDEF)-like protein</fullName>
    </submittedName>
</protein>
<dbReference type="InterPro" id="IPR029787">
    <property type="entry name" value="Nucleotide_cyclase"/>
</dbReference>
<dbReference type="Pfam" id="PF00990">
    <property type="entry name" value="GGDEF"/>
    <property type="match status" value="1"/>
</dbReference>
<reference evidence="3 4" key="1">
    <citation type="submission" date="2019-02" db="EMBL/GenBank/DDBJ databases">
        <title>Genomic Encyclopedia of Type Strains, Phase IV (KMG-IV): sequencing the most valuable type-strain genomes for metagenomic binning, comparative biology and taxonomic classification.</title>
        <authorList>
            <person name="Goeker M."/>
        </authorList>
    </citation>
    <scope>NUCLEOTIDE SEQUENCE [LARGE SCALE GENOMIC DNA]</scope>
    <source>
        <strain evidence="3 4">DSM 45622</strain>
    </source>
</reference>
<keyword evidence="1" id="KW-1133">Transmembrane helix</keyword>
<dbReference type="InterPro" id="IPR000160">
    <property type="entry name" value="GGDEF_dom"/>
</dbReference>
<dbReference type="RefSeq" id="WP_130492348.1">
    <property type="nucleotide sequence ID" value="NZ_SGXD01000002.1"/>
</dbReference>
<evidence type="ECO:0000259" key="2">
    <source>
        <dbReference type="PROSITE" id="PS50887"/>
    </source>
</evidence>
<evidence type="ECO:0000256" key="1">
    <source>
        <dbReference type="SAM" id="Phobius"/>
    </source>
</evidence>
<name>A0A4Q7NRS0_9ACTN</name>
<dbReference type="Proteomes" id="UP000293638">
    <property type="component" value="Unassembled WGS sequence"/>
</dbReference>
<dbReference type="EMBL" id="SGXD01000002">
    <property type="protein sequence ID" value="RZS89793.1"/>
    <property type="molecule type" value="Genomic_DNA"/>
</dbReference>
<dbReference type="Gene3D" id="3.30.70.270">
    <property type="match status" value="1"/>
</dbReference>
<dbReference type="SUPFAM" id="SSF55073">
    <property type="entry name" value="Nucleotide cyclase"/>
    <property type="match status" value="1"/>
</dbReference>
<keyword evidence="4" id="KW-1185">Reference proteome</keyword>
<keyword evidence="1" id="KW-0472">Membrane</keyword>
<feature type="transmembrane region" description="Helical" evidence="1">
    <location>
        <begin position="83"/>
        <end position="103"/>
    </location>
</feature>
<dbReference type="OrthoDB" id="23692at2"/>
<feature type="transmembrane region" description="Helical" evidence="1">
    <location>
        <begin position="47"/>
        <end position="71"/>
    </location>
</feature>
<dbReference type="AlphaFoldDB" id="A0A4Q7NRS0"/>
<organism evidence="3 4">
    <name type="scientific">Motilibacter rhizosphaerae</name>
    <dbReference type="NCBI Taxonomy" id="598652"/>
    <lineage>
        <taxon>Bacteria</taxon>
        <taxon>Bacillati</taxon>
        <taxon>Actinomycetota</taxon>
        <taxon>Actinomycetes</taxon>
        <taxon>Motilibacterales</taxon>
        <taxon>Motilibacteraceae</taxon>
        <taxon>Motilibacter</taxon>
    </lineage>
</organism>
<sequence length="499" mass="51131">MPAAALDAAAAAVAALACLRAARIASARGARAWRCQAAACAAWACCAGVPALEVPGRLLFLLGVTCGMWLTSRASDVRSRLRMLLDGLTGGIGVAILLRTLVLDPAWHPSASPALVLWPAGAATLAVFYACIALSEIPPGRRTMPLLLVGALLCDATGACAESLEVLRGESGSPVPHLLRAACSTLVLASALVYRGTSRRREHRSSSLRVGLAPYALAAPASVSAVVRAASERLSCFEVGTTSCLVALVLLRQVVTLSENRELVARLAAREALLAHAATHDALTGLPGRGVLGERLAAALEAGGAAVLLVDLDGFKQVNDSLGHAVGDEVLVEAALRLTAAVPEPGVAGRLGGDEFAVVLPDPAQALPLVEVLVQRLADAYATSAGPVRGVSASIGLAVRDAPDGTTASQLMHEADLGMYAAKRAGKGRWSPAASAPRSGEQELPSEGRLRWRLDAGVLRVELVRDGGARLLGEEPWPPAARSAAAVPAVRGAASGHEG</sequence>
<gene>
    <name evidence="3" type="ORF">EV189_1567</name>
</gene>
<proteinExistence type="predicted"/>
<feature type="transmembrane region" description="Helical" evidence="1">
    <location>
        <begin position="115"/>
        <end position="134"/>
    </location>
</feature>
<dbReference type="CDD" id="cd01949">
    <property type="entry name" value="GGDEF"/>
    <property type="match status" value="1"/>
</dbReference>
<accession>A0A4Q7NRS0</accession>
<keyword evidence="1" id="KW-0812">Transmembrane</keyword>
<dbReference type="PROSITE" id="PS50887">
    <property type="entry name" value="GGDEF"/>
    <property type="match status" value="1"/>
</dbReference>
<dbReference type="SMART" id="SM00267">
    <property type="entry name" value="GGDEF"/>
    <property type="match status" value="1"/>
</dbReference>
<dbReference type="InterPro" id="IPR043128">
    <property type="entry name" value="Rev_trsase/Diguanyl_cyclase"/>
</dbReference>
<dbReference type="PANTHER" id="PTHR46663:SF2">
    <property type="entry name" value="GGDEF DOMAIN-CONTAINING PROTEIN"/>
    <property type="match status" value="1"/>
</dbReference>
<dbReference type="PANTHER" id="PTHR46663">
    <property type="entry name" value="DIGUANYLATE CYCLASE DGCT-RELATED"/>
    <property type="match status" value="1"/>
</dbReference>
<evidence type="ECO:0000313" key="4">
    <source>
        <dbReference type="Proteomes" id="UP000293638"/>
    </source>
</evidence>
<feature type="domain" description="GGDEF" evidence="2">
    <location>
        <begin position="303"/>
        <end position="435"/>
    </location>
</feature>
<comment type="caution">
    <text evidence="3">The sequence shown here is derived from an EMBL/GenBank/DDBJ whole genome shotgun (WGS) entry which is preliminary data.</text>
</comment>
<dbReference type="InterPro" id="IPR052163">
    <property type="entry name" value="DGC-Regulatory_Protein"/>
</dbReference>
<evidence type="ECO:0000313" key="3">
    <source>
        <dbReference type="EMBL" id="RZS89793.1"/>
    </source>
</evidence>